<evidence type="ECO:0000313" key="1">
    <source>
        <dbReference type="EMBL" id="AWG42812.1"/>
    </source>
</evidence>
<evidence type="ECO:0000313" key="2">
    <source>
        <dbReference type="Proteomes" id="UP000244655"/>
    </source>
</evidence>
<organism evidence="1 2">
    <name type="scientific">Candidatus Borreliella tachyglossi</name>
    <dbReference type="NCBI Taxonomy" id="1964448"/>
    <lineage>
        <taxon>Bacteria</taxon>
        <taxon>Pseudomonadati</taxon>
        <taxon>Spirochaetota</taxon>
        <taxon>Spirochaetia</taxon>
        <taxon>Spirochaetales</taxon>
        <taxon>Borreliaceae</taxon>
        <taxon>Borreliella</taxon>
    </lineage>
</organism>
<name>A0A2S1LX00_9SPIR</name>
<sequence>MEDLNFKKASDVLKEYLNSEIVTKKNLNINFVISQNWQIIFKELSDSVELLDVKDNKILFIGVKNSSVLYSIALKKSKIKKTIKDSTGIEIVDIKILIK</sequence>
<dbReference type="OrthoDB" id="350887at2"/>
<dbReference type="EMBL" id="CP025785">
    <property type="protein sequence ID" value="AWG42812.1"/>
    <property type="molecule type" value="Genomic_DNA"/>
</dbReference>
<reference evidence="1 2" key="1">
    <citation type="submission" date="2018-01" db="EMBL/GenBank/DDBJ databases">
        <title>Genome sequence of Borrelia tachyglossi.</title>
        <authorList>
            <person name="Gofton A.W."/>
        </authorList>
    </citation>
    <scope>NUCLEOTIDE SEQUENCE [LARGE SCALE GENOMIC DNA]</scope>
    <source>
        <strain evidence="1 2">Bc-F10-1268</strain>
    </source>
</reference>
<protein>
    <recommendedName>
        <fullName evidence="3">DUF721 domain-containing protein</fullName>
    </recommendedName>
</protein>
<dbReference type="Proteomes" id="UP000244655">
    <property type="component" value="Chromosome"/>
</dbReference>
<dbReference type="RefSeq" id="WP_108729212.1">
    <property type="nucleotide sequence ID" value="NZ_CP025785.1"/>
</dbReference>
<evidence type="ECO:0008006" key="3">
    <source>
        <dbReference type="Google" id="ProtNLM"/>
    </source>
</evidence>
<dbReference type="AlphaFoldDB" id="A0A2S1LX00"/>
<keyword evidence="2" id="KW-1185">Reference proteome</keyword>
<accession>A0A2S1LX00</accession>
<proteinExistence type="predicted"/>
<gene>
    <name evidence="1" type="ORF">CR532_02275</name>
</gene>